<feature type="non-terminal residue" evidence="2">
    <location>
        <position position="453"/>
    </location>
</feature>
<dbReference type="AlphaFoldDB" id="A0A6H5I1K2"/>
<dbReference type="OrthoDB" id="1885901at2759"/>
<protein>
    <submittedName>
        <fullName evidence="2">Uncharacterized protein</fullName>
    </submittedName>
</protein>
<feature type="compositionally biased region" description="Basic and acidic residues" evidence="1">
    <location>
        <begin position="437"/>
        <end position="453"/>
    </location>
</feature>
<feature type="compositionally biased region" description="Polar residues" evidence="1">
    <location>
        <begin position="204"/>
        <end position="219"/>
    </location>
</feature>
<feature type="region of interest" description="Disordered" evidence="1">
    <location>
        <begin position="260"/>
        <end position="296"/>
    </location>
</feature>
<sequence length="453" mass="50334">MLMGKLCIWFNAHHQMHLGQVILIIKDKTMMHQMSKFITEDVSQVIQCFLEQCLYLLKSLKIMAIMFKIMRTINQVQWKPVKRSKILNCQLLKLKQRKDPDKIHFVIIILNQVQKHQFLIQIGHKLLLAIIDLQLVVELRLRSIYSMTPPFAMLREAIQSVLGEGNVQLEATGSNSGGGGSINIAGLSGSIPFVTIVGANVDNATSNPGQSTQARSNIGTHPTTSTQTRSTARPHVLHSHTHPFGHLAMDPSLEFDPMLSCNSHHVRRPNSNNSNSNSNSTSQTAQPTTSQAPPTRRFESRAFAHSARDNVRQRRASQMNQMQGGNIPFSDAYLNCLPSKRRKLIEQQKPQLLVPPTPPNSNNAIAASVERLVRDGITQTRVGEIEGAAKAVGSTSTARNAFGQAIKDCLNQTRFKTSDFPDAKRFPNATRFFGNDAKSETSKEKKVARSESS</sequence>
<dbReference type="Proteomes" id="UP000479190">
    <property type="component" value="Unassembled WGS sequence"/>
</dbReference>
<reference evidence="2 3" key="1">
    <citation type="submission" date="2020-02" db="EMBL/GenBank/DDBJ databases">
        <authorList>
            <person name="Ferguson B K."/>
        </authorList>
    </citation>
    <scope>NUCLEOTIDE SEQUENCE [LARGE SCALE GENOMIC DNA]</scope>
</reference>
<feature type="region of interest" description="Disordered" evidence="1">
    <location>
        <begin position="429"/>
        <end position="453"/>
    </location>
</feature>
<evidence type="ECO:0000313" key="3">
    <source>
        <dbReference type="Proteomes" id="UP000479190"/>
    </source>
</evidence>
<dbReference type="EMBL" id="CADCXV010000336">
    <property type="protein sequence ID" value="CAB0029741.1"/>
    <property type="molecule type" value="Genomic_DNA"/>
</dbReference>
<name>A0A6H5I1K2_9HYME</name>
<organism evidence="2 3">
    <name type="scientific">Trichogramma brassicae</name>
    <dbReference type="NCBI Taxonomy" id="86971"/>
    <lineage>
        <taxon>Eukaryota</taxon>
        <taxon>Metazoa</taxon>
        <taxon>Ecdysozoa</taxon>
        <taxon>Arthropoda</taxon>
        <taxon>Hexapoda</taxon>
        <taxon>Insecta</taxon>
        <taxon>Pterygota</taxon>
        <taxon>Neoptera</taxon>
        <taxon>Endopterygota</taxon>
        <taxon>Hymenoptera</taxon>
        <taxon>Apocrita</taxon>
        <taxon>Proctotrupomorpha</taxon>
        <taxon>Chalcidoidea</taxon>
        <taxon>Trichogrammatidae</taxon>
        <taxon>Trichogramma</taxon>
    </lineage>
</organism>
<evidence type="ECO:0000256" key="1">
    <source>
        <dbReference type="SAM" id="MobiDB-lite"/>
    </source>
</evidence>
<proteinExistence type="predicted"/>
<feature type="compositionally biased region" description="Low complexity" evidence="1">
    <location>
        <begin position="269"/>
        <end position="295"/>
    </location>
</feature>
<feature type="compositionally biased region" description="Low complexity" evidence="1">
    <location>
        <begin position="220"/>
        <end position="234"/>
    </location>
</feature>
<evidence type="ECO:0000313" key="2">
    <source>
        <dbReference type="EMBL" id="CAB0029741.1"/>
    </source>
</evidence>
<keyword evidence="3" id="KW-1185">Reference proteome</keyword>
<gene>
    <name evidence="2" type="ORF">TBRA_LOCUS1767</name>
</gene>
<accession>A0A6H5I1K2</accession>
<feature type="region of interest" description="Disordered" evidence="1">
    <location>
        <begin position="204"/>
        <end position="244"/>
    </location>
</feature>